<evidence type="ECO:0000313" key="4">
    <source>
        <dbReference type="Proteomes" id="UP000292564"/>
    </source>
</evidence>
<dbReference type="OrthoDB" id="9798761at2"/>
<sequence>MAYQTWAILVAIGLGLGLGALGRLVLRSRISLSWSDAVVAGLLGAACGSVVGGVGRSADRQLPVVAGAVAVGVTVAALLGMERWQARRRLPRGTVPELIAGGESHHIEFKSSARYNRHTRQRDERVEQVIAKSVAGFLNAEGGILLIGVADDGTITGIEDDYPLIKAPNRDYFELWLRDMLIACIGAPACAAIQVSFAAVDGHDVCVVTAPPAAHPVFLRPGKGQPVTLYVRVGNSTRELALDDALSYCVDRWGRQALRGRPGTV</sequence>
<comment type="caution">
    <text evidence="3">The sequence shown here is derived from an EMBL/GenBank/DDBJ whole genome shotgun (WGS) entry which is preliminary data.</text>
</comment>
<keyword evidence="1" id="KW-1133">Transmembrane helix</keyword>
<dbReference type="Pfam" id="PF04326">
    <property type="entry name" value="SLFN_AlbA_2"/>
    <property type="match status" value="1"/>
</dbReference>
<dbReference type="InterPro" id="IPR038461">
    <property type="entry name" value="Schlafen_AlbA_2_dom_sf"/>
</dbReference>
<keyword evidence="1" id="KW-0812">Transmembrane</keyword>
<proteinExistence type="predicted"/>
<protein>
    <submittedName>
        <fullName evidence="3">Putative DNA-binding protein</fullName>
    </submittedName>
</protein>
<dbReference type="AlphaFoldDB" id="A0A4Q7ZT93"/>
<dbReference type="InterPro" id="IPR007421">
    <property type="entry name" value="Schlafen_AlbA_2_dom"/>
</dbReference>
<feature type="transmembrane region" description="Helical" evidence="1">
    <location>
        <begin position="38"/>
        <end position="55"/>
    </location>
</feature>
<evidence type="ECO:0000259" key="2">
    <source>
        <dbReference type="Pfam" id="PF04326"/>
    </source>
</evidence>
<feature type="transmembrane region" description="Helical" evidence="1">
    <location>
        <begin position="6"/>
        <end position="26"/>
    </location>
</feature>
<evidence type="ECO:0000313" key="3">
    <source>
        <dbReference type="EMBL" id="RZU54427.1"/>
    </source>
</evidence>
<gene>
    <name evidence="3" type="ORF">EV385_6378</name>
</gene>
<name>A0A4Q7ZT93_9ACTN</name>
<reference evidence="3 4" key="1">
    <citation type="submission" date="2019-02" db="EMBL/GenBank/DDBJ databases">
        <title>Sequencing the genomes of 1000 actinobacteria strains.</title>
        <authorList>
            <person name="Klenk H.-P."/>
        </authorList>
    </citation>
    <scope>NUCLEOTIDE SEQUENCE [LARGE SCALE GENOMIC DNA]</scope>
    <source>
        <strain evidence="3 4">DSM 45162</strain>
    </source>
</reference>
<dbReference type="EMBL" id="SHKY01000001">
    <property type="protein sequence ID" value="RZU54427.1"/>
    <property type="molecule type" value="Genomic_DNA"/>
</dbReference>
<accession>A0A4Q7ZT93</accession>
<organism evidence="3 4">
    <name type="scientific">Krasilnikovia cinnamomea</name>
    <dbReference type="NCBI Taxonomy" id="349313"/>
    <lineage>
        <taxon>Bacteria</taxon>
        <taxon>Bacillati</taxon>
        <taxon>Actinomycetota</taxon>
        <taxon>Actinomycetes</taxon>
        <taxon>Micromonosporales</taxon>
        <taxon>Micromonosporaceae</taxon>
        <taxon>Krasilnikovia</taxon>
    </lineage>
</organism>
<dbReference type="GO" id="GO:0003677">
    <property type="term" value="F:DNA binding"/>
    <property type="evidence" value="ECO:0007669"/>
    <property type="project" value="UniProtKB-KW"/>
</dbReference>
<feature type="transmembrane region" description="Helical" evidence="1">
    <location>
        <begin position="61"/>
        <end position="81"/>
    </location>
</feature>
<keyword evidence="3" id="KW-0238">DNA-binding</keyword>
<dbReference type="Gene3D" id="3.30.950.30">
    <property type="entry name" value="Schlafen, AAA domain"/>
    <property type="match status" value="1"/>
</dbReference>
<feature type="domain" description="Schlafen AlbA-2" evidence="2">
    <location>
        <begin position="103"/>
        <end position="240"/>
    </location>
</feature>
<keyword evidence="1" id="KW-0472">Membrane</keyword>
<evidence type="ECO:0000256" key="1">
    <source>
        <dbReference type="SAM" id="Phobius"/>
    </source>
</evidence>
<dbReference type="Proteomes" id="UP000292564">
    <property type="component" value="Unassembled WGS sequence"/>
</dbReference>
<dbReference type="RefSeq" id="WP_130512779.1">
    <property type="nucleotide sequence ID" value="NZ_SHKY01000001.1"/>
</dbReference>
<keyword evidence="4" id="KW-1185">Reference proteome</keyword>